<dbReference type="Proteomes" id="UP000198508">
    <property type="component" value="Unassembled WGS sequence"/>
</dbReference>
<gene>
    <name evidence="1" type="ORF">SAMN05216313_15329</name>
</gene>
<feature type="non-terminal residue" evidence="1">
    <location>
        <position position="124"/>
    </location>
</feature>
<name>A0A1I0KA00_9FIRM</name>
<dbReference type="STRING" id="460384.SAMN05216313_15329"/>
<dbReference type="EMBL" id="FOIM01000053">
    <property type="protein sequence ID" value="SEU20201.1"/>
    <property type="molecule type" value="Genomic_DNA"/>
</dbReference>
<reference evidence="2" key="1">
    <citation type="submission" date="2016-10" db="EMBL/GenBank/DDBJ databases">
        <authorList>
            <person name="Varghese N."/>
            <person name="Submissions S."/>
        </authorList>
    </citation>
    <scope>NUCLEOTIDE SEQUENCE [LARGE SCALE GENOMIC DNA]</scope>
    <source>
        <strain evidence="2">NLAE-zl-G277</strain>
    </source>
</reference>
<evidence type="ECO:0000313" key="1">
    <source>
        <dbReference type="EMBL" id="SEU20201.1"/>
    </source>
</evidence>
<protein>
    <submittedName>
        <fullName evidence="1">Uncharacterized protein</fullName>
    </submittedName>
</protein>
<keyword evidence="2" id="KW-1185">Reference proteome</keyword>
<proteinExistence type="predicted"/>
<dbReference type="AlphaFoldDB" id="A0A1I0KA00"/>
<accession>A0A1I0KA00</accession>
<evidence type="ECO:0000313" key="2">
    <source>
        <dbReference type="Proteomes" id="UP000198508"/>
    </source>
</evidence>
<organism evidence="1 2">
    <name type="scientific">Enterocloster lavalensis</name>
    <dbReference type="NCBI Taxonomy" id="460384"/>
    <lineage>
        <taxon>Bacteria</taxon>
        <taxon>Bacillati</taxon>
        <taxon>Bacillota</taxon>
        <taxon>Clostridia</taxon>
        <taxon>Lachnospirales</taxon>
        <taxon>Lachnospiraceae</taxon>
        <taxon>Enterocloster</taxon>
    </lineage>
</organism>
<sequence>MIINGGGAGGTGSDECTARLSDIPAGLKAVTADSNDEAGVGTMAMTGNAQAAHVLAGETFYTNNYKTKLTGTMTVNSLLNFSVAAYSGRRVLAKWQNPNQAAGKPFSGVIIRYSTSGYPGTTGG</sequence>